<dbReference type="GO" id="GO:0080120">
    <property type="term" value="P:CAAX-box protein maturation"/>
    <property type="evidence" value="ECO:0007669"/>
    <property type="project" value="UniProtKB-ARBA"/>
</dbReference>
<sequence length="282" mass="30788">MNLLALSQGEFGHIILQDIALICVIAVVLAGLIHGRLRKASPNLQWNQIGKVSTVGLGPADIVGCLLVTLPFSLSLVLPYQDPSGTDLTPMMLIANFAIISLMAGIVLVIYQQRGLLPDALGLHPRHPVQVITWTVVAYIAVYILSIALSYLGIEEWLSARLGEQQNQQIVDEMIASQENQKLLIMILGACVIAPIAEEIVFRGYLYPVIKRYTEPVVAAIFTGVIFGAIHGQIWAVIPLSLFGILLAILYEKSGSIWACILCHGLFNTINVFFMLTMGDQL</sequence>
<feature type="domain" description="CAAX prenyl protease 2/Lysostaphin resistance protein A-like" evidence="2">
    <location>
        <begin position="181"/>
        <end position="270"/>
    </location>
</feature>
<accession>A0A2S7U4E4</accession>
<feature type="transmembrane region" description="Helical" evidence="1">
    <location>
        <begin position="90"/>
        <end position="111"/>
    </location>
</feature>
<keyword evidence="4" id="KW-1185">Reference proteome</keyword>
<gene>
    <name evidence="3" type="ORF">BSZ32_16285</name>
</gene>
<evidence type="ECO:0000256" key="1">
    <source>
        <dbReference type="SAM" id="Phobius"/>
    </source>
</evidence>
<dbReference type="AlphaFoldDB" id="A0A2S7U4E4"/>
<feature type="transmembrane region" description="Helical" evidence="1">
    <location>
        <begin position="256"/>
        <end position="276"/>
    </location>
</feature>
<dbReference type="RefSeq" id="WP_105044400.1">
    <property type="nucleotide sequence ID" value="NZ_MQWA01000001.1"/>
</dbReference>
<dbReference type="InterPro" id="IPR052710">
    <property type="entry name" value="CAAX_protease"/>
</dbReference>
<organism evidence="3 4">
    <name type="scientific">Rubritalea profundi</name>
    <dbReference type="NCBI Taxonomy" id="1658618"/>
    <lineage>
        <taxon>Bacteria</taxon>
        <taxon>Pseudomonadati</taxon>
        <taxon>Verrucomicrobiota</taxon>
        <taxon>Verrucomicrobiia</taxon>
        <taxon>Verrucomicrobiales</taxon>
        <taxon>Rubritaleaceae</taxon>
        <taxon>Rubritalea</taxon>
    </lineage>
</organism>
<proteinExistence type="predicted"/>
<evidence type="ECO:0000313" key="3">
    <source>
        <dbReference type="EMBL" id="PQJ29886.1"/>
    </source>
</evidence>
<keyword evidence="1" id="KW-0472">Membrane</keyword>
<dbReference type="GO" id="GO:0004175">
    <property type="term" value="F:endopeptidase activity"/>
    <property type="evidence" value="ECO:0007669"/>
    <property type="project" value="UniProtKB-ARBA"/>
</dbReference>
<evidence type="ECO:0000313" key="4">
    <source>
        <dbReference type="Proteomes" id="UP000239907"/>
    </source>
</evidence>
<keyword evidence="1" id="KW-1133">Transmembrane helix</keyword>
<dbReference type="OrthoDB" id="9782250at2"/>
<feature type="transmembrane region" description="Helical" evidence="1">
    <location>
        <begin position="12"/>
        <end position="33"/>
    </location>
</feature>
<dbReference type="InterPro" id="IPR003675">
    <property type="entry name" value="Rce1/LyrA-like_dom"/>
</dbReference>
<dbReference type="PANTHER" id="PTHR36435">
    <property type="entry name" value="SLR1288 PROTEIN"/>
    <property type="match status" value="1"/>
</dbReference>
<comment type="caution">
    <text evidence="3">The sequence shown here is derived from an EMBL/GenBank/DDBJ whole genome shotgun (WGS) entry which is preliminary data.</text>
</comment>
<dbReference type="Proteomes" id="UP000239907">
    <property type="component" value="Unassembled WGS sequence"/>
</dbReference>
<name>A0A2S7U4E4_9BACT</name>
<evidence type="ECO:0000259" key="2">
    <source>
        <dbReference type="Pfam" id="PF02517"/>
    </source>
</evidence>
<dbReference type="EMBL" id="MQWA01000001">
    <property type="protein sequence ID" value="PQJ29886.1"/>
    <property type="molecule type" value="Genomic_DNA"/>
</dbReference>
<dbReference type="PANTHER" id="PTHR36435:SF1">
    <property type="entry name" value="CAAX AMINO TERMINAL PROTEASE FAMILY PROTEIN"/>
    <property type="match status" value="1"/>
</dbReference>
<keyword evidence="1" id="KW-0812">Transmembrane</keyword>
<feature type="transmembrane region" description="Helical" evidence="1">
    <location>
        <begin position="131"/>
        <end position="154"/>
    </location>
</feature>
<dbReference type="Pfam" id="PF02517">
    <property type="entry name" value="Rce1-like"/>
    <property type="match status" value="1"/>
</dbReference>
<feature type="transmembrane region" description="Helical" evidence="1">
    <location>
        <begin position="183"/>
        <end position="205"/>
    </location>
</feature>
<feature type="transmembrane region" description="Helical" evidence="1">
    <location>
        <begin position="54"/>
        <end position="78"/>
    </location>
</feature>
<reference evidence="3 4" key="1">
    <citation type="submission" date="2016-12" db="EMBL/GenBank/DDBJ databases">
        <title>Study of bacterial adaptation to deep sea.</title>
        <authorList>
            <person name="Song J."/>
            <person name="Yoshizawa S."/>
            <person name="Kogure K."/>
        </authorList>
    </citation>
    <scope>NUCLEOTIDE SEQUENCE [LARGE SCALE GENOMIC DNA]</scope>
    <source>
        <strain evidence="3 4">SAORIC-165</strain>
    </source>
</reference>
<feature type="transmembrane region" description="Helical" evidence="1">
    <location>
        <begin position="217"/>
        <end position="250"/>
    </location>
</feature>
<protein>
    <recommendedName>
        <fullName evidence="2">CAAX prenyl protease 2/Lysostaphin resistance protein A-like domain-containing protein</fullName>
    </recommendedName>
</protein>